<dbReference type="SUPFAM" id="SSF47391">
    <property type="entry name" value="Dimerization-anchoring domain of cAMP-dependent PK regulatory subunit"/>
    <property type="match status" value="1"/>
</dbReference>
<dbReference type="GO" id="GO:0004017">
    <property type="term" value="F:AMP kinase activity"/>
    <property type="evidence" value="ECO:0007669"/>
    <property type="project" value="InterPro"/>
</dbReference>
<dbReference type="VEuPathDB" id="TriTrypDB:Tc_MARK_5152"/>
<dbReference type="VEuPathDB" id="TriTrypDB:TcCLB.506855.180"/>
<dbReference type="SUPFAM" id="SSF52540">
    <property type="entry name" value="P-loop containing nucleoside triphosphate hydrolases"/>
    <property type="match status" value="1"/>
</dbReference>
<reference evidence="5 6" key="1">
    <citation type="journal article" date="2018" name="Microb. Genom.">
        <title>Expanding an expanded genome: long-read sequencing of Trypanosoma cruzi.</title>
        <authorList>
            <person name="Berna L."/>
            <person name="Rodriguez M."/>
            <person name="Chiribao M.L."/>
            <person name="Parodi-Talice A."/>
            <person name="Pita S."/>
            <person name="Rijo G."/>
            <person name="Alvarez-Valin F."/>
            <person name="Robello C."/>
        </authorList>
    </citation>
    <scope>NUCLEOTIDE SEQUENCE [LARGE SCALE GENOMIC DNA]</scope>
    <source>
        <strain evidence="5 6">Dm28c</strain>
    </source>
</reference>
<dbReference type="InterPro" id="IPR027417">
    <property type="entry name" value="P-loop_NTPase"/>
</dbReference>
<dbReference type="VEuPathDB" id="TriTrypDB:TcG_07890"/>
<dbReference type="VEuPathDB" id="TriTrypDB:TcYC6_0021590"/>
<keyword evidence="3 4" id="KW-0418">Kinase</keyword>
<dbReference type="InterPro" id="IPR006259">
    <property type="entry name" value="Adenyl_kin_sub"/>
</dbReference>
<dbReference type="CDD" id="cd22981">
    <property type="entry name" value="DD_TbAK-like"/>
    <property type="match status" value="1"/>
</dbReference>
<evidence type="ECO:0000313" key="5">
    <source>
        <dbReference type="EMBL" id="PWU91422.1"/>
    </source>
</evidence>
<dbReference type="Pfam" id="PF00406">
    <property type="entry name" value="ADK"/>
    <property type="match status" value="1"/>
</dbReference>
<dbReference type="HAMAP" id="MF_00235">
    <property type="entry name" value="Adenylate_kinase_Adk"/>
    <property type="match status" value="1"/>
</dbReference>
<dbReference type="VEuPathDB" id="TriTrypDB:TCDM_04158"/>
<dbReference type="VEuPathDB" id="TriTrypDB:ECC02_002109"/>
<dbReference type="Gene3D" id="1.20.890.10">
    <property type="entry name" value="cAMP-dependent protein kinase regulatory subunit, dimerization-anchoring domain"/>
    <property type="match status" value="1"/>
</dbReference>
<dbReference type="GO" id="GO:0005524">
    <property type="term" value="F:ATP binding"/>
    <property type="evidence" value="ECO:0007669"/>
    <property type="project" value="InterPro"/>
</dbReference>
<protein>
    <submittedName>
        <fullName evidence="5">Adenylate kinase 1</fullName>
    </submittedName>
</protein>
<dbReference type="OrthoDB" id="439792at2759"/>
<evidence type="ECO:0000256" key="4">
    <source>
        <dbReference type="RuleBase" id="RU003330"/>
    </source>
</evidence>
<evidence type="ECO:0000256" key="2">
    <source>
        <dbReference type="ARBA" id="ARBA00022741"/>
    </source>
</evidence>
<dbReference type="VEuPathDB" id="TriTrypDB:TcBrA4_0045700"/>
<dbReference type="PRINTS" id="PR00094">
    <property type="entry name" value="ADENYLTKNASE"/>
</dbReference>
<sequence>MTAFLDNKLEYLQKHNIAQLTEHIVRNIMEDLPENPIKYVHDLLERPIPPQIVIAGPPGSGKGTQCQAIVERFGVVHISSGDLLRAEVAAGTEVGKMAETFIHNGEMVPNKIVISAVRKRLEQDDVKERGWLLDGFPRSQDQAEALESSGIVPHVFLLLEVPDTIVVERIENRRTDPATGMVYHLLYNPPPPEDVALCERLIQRDDDHRETVEARLRIYHEKLHGLREHYGTLVETINGDQSIHAVTEGVLAVVERRRLK</sequence>
<dbReference type="VEuPathDB" id="TriTrypDB:C3747_117g104"/>
<dbReference type="PROSITE" id="PS00113">
    <property type="entry name" value="ADENYLATE_KINASE"/>
    <property type="match status" value="1"/>
</dbReference>
<comment type="similarity">
    <text evidence="4">Belongs to the adenylate kinase family.</text>
</comment>
<dbReference type="Gene3D" id="3.40.50.300">
    <property type="entry name" value="P-loop containing nucleotide triphosphate hydrolases"/>
    <property type="match status" value="1"/>
</dbReference>
<proteinExistence type="inferred from homology"/>
<evidence type="ECO:0000256" key="1">
    <source>
        <dbReference type="ARBA" id="ARBA00022679"/>
    </source>
</evidence>
<dbReference type="VEuPathDB" id="TriTrypDB:TCSYLVIO_009254"/>
<dbReference type="PANTHER" id="PTHR23359">
    <property type="entry name" value="NUCLEOTIDE KINASE"/>
    <property type="match status" value="1"/>
</dbReference>
<evidence type="ECO:0000256" key="3">
    <source>
        <dbReference type="ARBA" id="ARBA00022777"/>
    </source>
</evidence>
<evidence type="ECO:0000313" key="6">
    <source>
        <dbReference type="Proteomes" id="UP000246121"/>
    </source>
</evidence>
<dbReference type="Proteomes" id="UP000246121">
    <property type="component" value="Unassembled WGS sequence"/>
</dbReference>
<dbReference type="VEuPathDB" id="TriTrypDB:C4B63_43g196"/>
<keyword evidence="2" id="KW-0547">Nucleotide-binding</keyword>
<keyword evidence="1 4" id="KW-0808">Transferase</keyword>
<name>A0A2V2V767_TRYCR</name>
<dbReference type="CDD" id="cd01428">
    <property type="entry name" value="ADK"/>
    <property type="match status" value="1"/>
</dbReference>
<dbReference type="InterPro" id="IPR033690">
    <property type="entry name" value="Adenylat_kinase_CS"/>
</dbReference>
<dbReference type="VEuPathDB" id="TriTrypDB:BCY84_11526"/>
<dbReference type="VEuPathDB" id="TriTrypDB:TcCLB.503479.30"/>
<dbReference type="EMBL" id="PRFA01000043">
    <property type="protein sequence ID" value="PWU91422.1"/>
    <property type="molecule type" value="Genomic_DNA"/>
</dbReference>
<dbReference type="AlphaFoldDB" id="A0A2V2V767"/>
<gene>
    <name evidence="5" type="ORF">C4B63_43g196</name>
</gene>
<dbReference type="NCBIfam" id="TIGR01351">
    <property type="entry name" value="adk"/>
    <property type="match status" value="1"/>
</dbReference>
<organism evidence="5 6">
    <name type="scientific">Trypanosoma cruzi</name>
    <dbReference type="NCBI Taxonomy" id="5693"/>
    <lineage>
        <taxon>Eukaryota</taxon>
        <taxon>Discoba</taxon>
        <taxon>Euglenozoa</taxon>
        <taxon>Kinetoplastea</taxon>
        <taxon>Metakinetoplastina</taxon>
        <taxon>Trypanosomatida</taxon>
        <taxon>Trypanosomatidae</taxon>
        <taxon>Trypanosoma</taxon>
        <taxon>Schizotrypanum</taxon>
    </lineage>
</organism>
<accession>A0A2V2V767</accession>
<comment type="caution">
    <text evidence="5">The sequence shown here is derived from an EMBL/GenBank/DDBJ whole genome shotgun (WGS) entry which is preliminary data.</text>
</comment>
<dbReference type="InterPro" id="IPR000850">
    <property type="entry name" value="Adenylat/UMP-CMP_kin"/>
</dbReference>
<dbReference type="VEuPathDB" id="TriTrypDB:TcCL_NonESM04691"/>